<dbReference type="EMBL" id="AAQH01000001">
    <property type="protein sequence ID" value="EAT13697.1"/>
    <property type="molecule type" value="Genomic_DNA"/>
</dbReference>
<accession>Q1N695</accession>
<proteinExistence type="predicted"/>
<evidence type="ECO:0000313" key="3">
    <source>
        <dbReference type="Proteomes" id="UP000004263"/>
    </source>
</evidence>
<keyword evidence="3" id="KW-1185">Reference proteome</keyword>
<reference evidence="2 3" key="1">
    <citation type="submission" date="2006-03" db="EMBL/GenBank/DDBJ databases">
        <authorList>
            <person name="Pinhassi J."/>
            <person name="Pedros-Alio C."/>
            <person name="Ferriera S."/>
            <person name="Johnson J."/>
            <person name="Kravitz S."/>
            <person name="Halpern A."/>
            <person name="Remington K."/>
            <person name="Beeson K."/>
            <person name="Tran B."/>
            <person name="Rogers Y.-H."/>
            <person name="Friedman R."/>
            <person name="Venter J.C."/>
        </authorList>
    </citation>
    <scope>NUCLEOTIDE SEQUENCE [LARGE SCALE GENOMIC DNA]</scope>
    <source>
        <strain evidence="2 3">RED65</strain>
    </source>
</reference>
<feature type="signal peptide" evidence="1">
    <location>
        <begin position="1"/>
        <end position="21"/>
    </location>
</feature>
<dbReference type="HOGENOM" id="CLU_2191852_0_0_6"/>
<organism evidence="2 3">
    <name type="scientific">Bermanella marisrubri</name>
    <dbReference type="NCBI Taxonomy" id="207949"/>
    <lineage>
        <taxon>Bacteria</taxon>
        <taxon>Pseudomonadati</taxon>
        <taxon>Pseudomonadota</taxon>
        <taxon>Gammaproteobacteria</taxon>
        <taxon>Oceanospirillales</taxon>
        <taxon>Oceanospirillaceae</taxon>
        <taxon>Bermanella</taxon>
    </lineage>
</organism>
<name>Q1N695_9GAMM</name>
<dbReference type="AlphaFoldDB" id="Q1N695"/>
<comment type="caution">
    <text evidence="2">The sequence shown here is derived from an EMBL/GenBank/DDBJ whole genome shotgun (WGS) entry which is preliminary data.</text>
</comment>
<evidence type="ECO:0000256" key="1">
    <source>
        <dbReference type="SAM" id="SignalP"/>
    </source>
</evidence>
<protein>
    <submittedName>
        <fullName evidence="2">Uncharacterized protein</fullName>
    </submittedName>
</protein>
<sequence length="108" mass="11996">MRTVMTYALAAVVLLSSNAMAESDLDLSAKANAHGLELSVLQDFVQSYDFKCPDPISEQELNQQLATLDEESDLAIMIEADRMGWRDLYVESRAQIQCMTAGEVSRGY</sequence>
<evidence type="ECO:0000313" key="2">
    <source>
        <dbReference type="EMBL" id="EAT13697.1"/>
    </source>
</evidence>
<dbReference type="Proteomes" id="UP000004263">
    <property type="component" value="Unassembled WGS sequence"/>
</dbReference>
<feature type="chain" id="PRO_5004195024" evidence="1">
    <location>
        <begin position="22"/>
        <end position="108"/>
    </location>
</feature>
<keyword evidence="1" id="KW-0732">Signal</keyword>
<gene>
    <name evidence="2" type="ORF">RED65_09904</name>
</gene>
<dbReference type="RefSeq" id="WP_007017118.1">
    <property type="nucleotide sequence ID" value="NZ_CH724113.1"/>
</dbReference>